<keyword evidence="5" id="KW-1185">Reference proteome</keyword>
<dbReference type="PANTHER" id="PTHR22961">
    <property type="entry name" value="SER/THR PROTEIN KINASE-TRB"/>
    <property type="match status" value="1"/>
</dbReference>
<dbReference type="SMART" id="SM00220">
    <property type="entry name" value="S_TKc"/>
    <property type="match status" value="1"/>
</dbReference>
<proteinExistence type="inferred from homology"/>
<sequence>MSVSLAASVATRAPERPSLLIISKPKPKQSIDDHKSWSNLSPNLQPPTPPILTTNATSDVCLPAYFGNRYLLVSQFETSSLYRCIDTKTNCEYCCKIVATMRYQQFLSGHLRMDGHSAINAVEEVLVGKEQTYVLFSRSYGDLHLYVRSRKRLRESEAIHLFHQIVTIVADCHTNGIILRDLKLRKFIFANKERTQLKLETLEDAAVLDDSEDDMLSDKHGCPAYVSPEILSTSVGSYSARQADCWSLGVMLYTMLVGRYPFHDMNPSLLFSKIRRGTYVIPDSLSQHAKCLIRSLMRIEPTERLSAEDILSHRWFNNYRSNNSCKHYKTAANSQMIATMTSASQSAHSTTNCCKSNHPSDQTVPDLIDNDSDTEESDSFTQSLTE</sequence>
<feature type="region of interest" description="Disordered" evidence="2">
    <location>
        <begin position="24"/>
        <end position="44"/>
    </location>
</feature>
<dbReference type="GO" id="GO:0032436">
    <property type="term" value="P:positive regulation of proteasomal ubiquitin-dependent protein catabolic process"/>
    <property type="evidence" value="ECO:0007669"/>
    <property type="project" value="TreeGrafter"/>
</dbReference>
<dbReference type="InterPro" id="IPR000719">
    <property type="entry name" value="Prot_kinase_dom"/>
</dbReference>
<name>A0A7R9QGZ0_9ACAR</name>
<feature type="domain" description="Protein kinase" evidence="3">
    <location>
        <begin position="67"/>
        <end position="316"/>
    </location>
</feature>
<dbReference type="SUPFAM" id="SSF56112">
    <property type="entry name" value="Protein kinase-like (PK-like)"/>
    <property type="match status" value="1"/>
</dbReference>
<dbReference type="GO" id="GO:0005634">
    <property type="term" value="C:nucleus"/>
    <property type="evidence" value="ECO:0007669"/>
    <property type="project" value="TreeGrafter"/>
</dbReference>
<comment type="similarity">
    <text evidence="1">Belongs to the protein kinase superfamily. CAMK Ser/Thr protein kinase family. Tribbles subfamily.</text>
</comment>
<dbReference type="EMBL" id="OC886128">
    <property type="protein sequence ID" value="CAD7644471.1"/>
    <property type="molecule type" value="Genomic_DNA"/>
</dbReference>
<evidence type="ECO:0000313" key="5">
    <source>
        <dbReference type="Proteomes" id="UP000759131"/>
    </source>
</evidence>
<dbReference type="FunFam" id="1.10.510.10:FF:000153">
    <property type="entry name" value="Tribbles homolog 2"/>
    <property type="match status" value="1"/>
</dbReference>
<dbReference type="GO" id="GO:0005524">
    <property type="term" value="F:ATP binding"/>
    <property type="evidence" value="ECO:0007669"/>
    <property type="project" value="InterPro"/>
</dbReference>
<feature type="compositionally biased region" description="Acidic residues" evidence="2">
    <location>
        <begin position="368"/>
        <end position="378"/>
    </location>
</feature>
<protein>
    <recommendedName>
        <fullName evidence="3">Protein kinase domain-containing protein</fullName>
    </recommendedName>
</protein>
<dbReference type="InterPro" id="IPR011009">
    <property type="entry name" value="Kinase-like_dom_sf"/>
</dbReference>
<dbReference type="GO" id="GO:0031434">
    <property type="term" value="F:mitogen-activated protein kinase kinase binding"/>
    <property type="evidence" value="ECO:0007669"/>
    <property type="project" value="TreeGrafter"/>
</dbReference>
<dbReference type="Proteomes" id="UP000759131">
    <property type="component" value="Unassembled WGS sequence"/>
</dbReference>
<gene>
    <name evidence="4" type="ORF">OSB1V03_LOCUS20067</name>
</gene>
<evidence type="ECO:0000259" key="3">
    <source>
        <dbReference type="PROSITE" id="PS50011"/>
    </source>
</evidence>
<dbReference type="InterPro" id="IPR024104">
    <property type="entry name" value="Tribbles/Ser_Thr_kinase_40"/>
</dbReference>
<dbReference type="OrthoDB" id="410920at2759"/>
<evidence type="ECO:0000256" key="2">
    <source>
        <dbReference type="SAM" id="MobiDB-lite"/>
    </source>
</evidence>
<dbReference type="PANTHER" id="PTHR22961:SF13">
    <property type="entry name" value="TRIBBLES"/>
    <property type="match status" value="1"/>
</dbReference>
<reference evidence="4" key="1">
    <citation type="submission" date="2020-11" db="EMBL/GenBank/DDBJ databases">
        <authorList>
            <person name="Tran Van P."/>
        </authorList>
    </citation>
    <scope>NUCLEOTIDE SEQUENCE</scope>
</reference>
<dbReference type="Gene3D" id="1.10.510.10">
    <property type="entry name" value="Transferase(Phosphotransferase) domain 1"/>
    <property type="match status" value="1"/>
</dbReference>
<dbReference type="Pfam" id="PF00069">
    <property type="entry name" value="Pkinase"/>
    <property type="match status" value="1"/>
</dbReference>
<dbReference type="EMBL" id="CAJPIZ010031553">
    <property type="protein sequence ID" value="CAG2120120.1"/>
    <property type="molecule type" value="Genomic_DNA"/>
</dbReference>
<feature type="compositionally biased region" description="Polar residues" evidence="2">
    <location>
        <begin position="348"/>
        <end position="363"/>
    </location>
</feature>
<feature type="region of interest" description="Disordered" evidence="2">
    <location>
        <begin position="348"/>
        <end position="386"/>
    </location>
</feature>
<dbReference type="PROSITE" id="PS50011">
    <property type="entry name" value="PROTEIN_KINASE_DOM"/>
    <property type="match status" value="1"/>
</dbReference>
<dbReference type="GO" id="GO:0004672">
    <property type="term" value="F:protein kinase activity"/>
    <property type="evidence" value="ECO:0007669"/>
    <property type="project" value="InterPro"/>
</dbReference>
<dbReference type="AlphaFoldDB" id="A0A7R9QGZ0"/>
<evidence type="ECO:0000313" key="4">
    <source>
        <dbReference type="EMBL" id="CAD7644471.1"/>
    </source>
</evidence>
<dbReference type="Gene3D" id="3.30.200.20">
    <property type="entry name" value="Phosphorylase Kinase, domain 1"/>
    <property type="match status" value="1"/>
</dbReference>
<evidence type="ECO:0000256" key="1">
    <source>
        <dbReference type="ARBA" id="ARBA00038180"/>
    </source>
</evidence>
<accession>A0A7R9QGZ0</accession>
<organism evidence="4">
    <name type="scientific">Medioppia subpectinata</name>
    <dbReference type="NCBI Taxonomy" id="1979941"/>
    <lineage>
        <taxon>Eukaryota</taxon>
        <taxon>Metazoa</taxon>
        <taxon>Ecdysozoa</taxon>
        <taxon>Arthropoda</taxon>
        <taxon>Chelicerata</taxon>
        <taxon>Arachnida</taxon>
        <taxon>Acari</taxon>
        <taxon>Acariformes</taxon>
        <taxon>Sarcoptiformes</taxon>
        <taxon>Oribatida</taxon>
        <taxon>Brachypylina</taxon>
        <taxon>Oppioidea</taxon>
        <taxon>Oppiidae</taxon>
        <taxon>Medioppia</taxon>
    </lineage>
</organism>